<evidence type="ECO:0000313" key="2">
    <source>
        <dbReference type="Proteomes" id="UP000811844"/>
    </source>
</evidence>
<dbReference type="Pfam" id="PF12294">
    <property type="entry name" value="DUF3626"/>
    <property type="match status" value="1"/>
</dbReference>
<accession>A0ABS5I6Z5</accession>
<keyword evidence="2" id="KW-1185">Reference proteome</keyword>
<comment type="caution">
    <text evidence="1">The sequence shown here is derived from an EMBL/GenBank/DDBJ whole genome shotgun (WGS) entry which is preliminary data.</text>
</comment>
<dbReference type="EMBL" id="JAAIKR010000016">
    <property type="protein sequence ID" value="MBR9729145.1"/>
    <property type="molecule type" value="Genomic_DNA"/>
</dbReference>
<dbReference type="Proteomes" id="UP000811844">
    <property type="component" value="Unassembled WGS sequence"/>
</dbReference>
<protein>
    <submittedName>
        <fullName evidence="1">DUF3626 domain-containing protein</fullName>
    </submittedName>
</protein>
<evidence type="ECO:0000313" key="1">
    <source>
        <dbReference type="EMBL" id="MBR9729145.1"/>
    </source>
</evidence>
<proteinExistence type="predicted"/>
<reference evidence="1 2" key="1">
    <citation type="submission" date="2020-02" db="EMBL/GenBank/DDBJ databases">
        <title>Shewanella WXL01 sp. nov., a marine bacterium isolated from green algae in Luhuitou Fringing Reef (Northern South China Sea).</title>
        <authorList>
            <person name="Wang X."/>
        </authorList>
    </citation>
    <scope>NUCLEOTIDE SEQUENCE [LARGE SCALE GENOMIC DNA]</scope>
    <source>
        <strain evidence="1 2">MCCC 1A01895</strain>
    </source>
</reference>
<sequence>MTLMNQAALSYIEKTVAPLREQAHCMLKNVLLMSNVTIERLQQAKHNIAQHGRVALHFHPDHIDSRGLTVAQGLLKDGVYKTQFETHISNGQLAPELGGIRDHWENQFFGHAYAGIQHRPKYGALDFGLNPYGPAPRFGSCYLLSHCALLKNCSFSYMDSHRLLPERGTLACFEVVLAALLTESFERQSALGVNVFDPDALIAYLCSFTDIAQRFTHTGFANLDHYIEAQIHDDVSLEEDICALVVDPCYQNTPMDETLQALANQYDITLYYHQGYQMDAAHTPNNFRGACMPALAKQVARQGVMTPFNLGVATLRCTEELASWQQRDMQQQQLQQLKLLWHVLVKFGVNTTPLS</sequence>
<gene>
    <name evidence="1" type="ORF">G3R48_14285</name>
</gene>
<name>A0ABS5I6Z5_9GAMM</name>
<organism evidence="1 2">
    <name type="scientific">Shewanella intestini</name>
    <dbReference type="NCBI Taxonomy" id="2017544"/>
    <lineage>
        <taxon>Bacteria</taxon>
        <taxon>Pseudomonadati</taxon>
        <taxon>Pseudomonadota</taxon>
        <taxon>Gammaproteobacteria</taxon>
        <taxon>Alteromonadales</taxon>
        <taxon>Shewanellaceae</taxon>
        <taxon>Shewanella</taxon>
    </lineage>
</organism>
<dbReference type="InterPro" id="IPR022074">
    <property type="entry name" value="DUF3626"/>
</dbReference>